<gene>
    <name evidence="3" type="ORF">GCM10009117_01640</name>
</gene>
<dbReference type="RefSeq" id="WP_343762576.1">
    <property type="nucleotide sequence ID" value="NZ_BAAAFG010000001.1"/>
</dbReference>
<dbReference type="InterPro" id="IPR039131">
    <property type="entry name" value="NDUFAF1"/>
</dbReference>
<proteinExistence type="inferred from homology"/>
<evidence type="ECO:0000313" key="3">
    <source>
        <dbReference type="EMBL" id="GAA0871019.1"/>
    </source>
</evidence>
<dbReference type="EMBL" id="BAAAFG010000001">
    <property type="protein sequence ID" value="GAA0871019.1"/>
    <property type="molecule type" value="Genomic_DNA"/>
</dbReference>
<dbReference type="Proteomes" id="UP001500507">
    <property type="component" value="Unassembled WGS sequence"/>
</dbReference>
<feature type="domain" description="NADH:ubiquinone oxidoreductase intermediate-associated protein 30" evidence="2">
    <location>
        <begin position="7"/>
        <end position="157"/>
    </location>
</feature>
<dbReference type="Pfam" id="PF08547">
    <property type="entry name" value="CIA30"/>
    <property type="match status" value="1"/>
</dbReference>
<evidence type="ECO:0000313" key="4">
    <source>
        <dbReference type="Proteomes" id="UP001500507"/>
    </source>
</evidence>
<dbReference type="InterPro" id="IPR008979">
    <property type="entry name" value="Galactose-bd-like_sf"/>
</dbReference>
<comment type="similarity">
    <text evidence="1">Belongs to the CIA30 family.</text>
</comment>
<dbReference type="SUPFAM" id="SSF49785">
    <property type="entry name" value="Galactose-binding domain-like"/>
    <property type="match status" value="1"/>
</dbReference>
<dbReference type="PANTHER" id="PTHR13194">
    <property type="entry name" value="COMPLEX I INTERMEDIATE-ASSOCIATED PROTEIN 30"/>
    <property type="match status" value="1"/>
</dbReference>
<dbReference type="InterPro" id="IPR013857">
    <property type="entry name" value="NADH-UbQ_OxRdtase-assoc_prot30"/>
</dbReference>
<evidence type="ECO:0000259" key="2">
    <source>
        <dbReference type="Pfam" id="PF08547"/>
    </source>
</evidence>
<dbReference type="PANTHER" id="PTHR13194:SF19">
    <property type="entry name" value="NAD(P)-BINDING ROSSMANN-FOLD SUPERFAMILY PROTEIN"/>
    <property type="match status" value="1"/>
</dbReference>
<comment type="caution">
    <text evidence="3">The sequence shown here is derived from an EMBL/GenBank/DDBJ whole genome shotgun (WGS) entry which is preliminary data.</text>
</comment>
<organism evidence="3 4">
    <name type="scientific">Gangjinia marincola</name>
    <dbReference type="NCBI Taxonomy" id="578463"/>
    <lineage>
        <taxon>Bacteria</taxon>
        <taxon>Pseudomonadati</taxon>
        <taxon>Bacteroidota</taxon>
        <taxon>Flavobacteriia</taxon>
        <taxon>Flavobacteriales</taxon>
        <taxon>Flavobacteriaceae</taxon>
        <taxon>Gangjinia</taxon>
    </lineage>
</organism>
<sequence>MEPTTIFDFSKDSNLSQWFIEDDVVMGGRSSSSILLTKDGYGKFSGQISLENNGGFASIRYRPGDINISGCEQIVLNVKGDGKRYQLRLSRTQQDRHSYIHYFETSGEWQKIHLKLKDFYPTFRGRTLDLENFNKDVINEIGFLIGNKKPQEFELLIDKIWLK</sequence>
<protein>
    <submittedName>
        <fullName evidence="3">CIA30 family protein</fullName>
    </submittedName>
</protein>
<keyword evidence="4" id="KW-1185">Reference proteome</keyword>
<name>A0ABN1ME67_9FLAO</name>
<accession>A0ABN1ME67</accession>
<reference evidence="3 4" key="1">
    <citation type="journal article" date="2019" name="Int. J. Syst. Evol. Microbiol.">
        <title>The Global Catalogue of Microorganisms (GCM) 10K type strain sequencing project: providing services to taxonomists for standard genome sequencing and annotation.</title>
        <authorList>
            <consortium name="The Broad Institute Genomics Platform"/>
            <consortium name="The Broad Institute Genome Sequencing Center for Infectious Disease"/>
            <person name="Wu L."/>
            <person name="Ma J."/>
        </authorList>
    </citation>
    <scope>NUCLEOTIDE SEQUENCE [LARGE SCALE GENOMIC DNA]</scope>
    <source>
        <strain evidence="3 4">JCM 16082</strain>
    </source>
</reference>
<evidence type="ECO:0000256" key="1">
    <source>
        <dbReference type="ARBA" id="ARBA00007884"/>
    </source>
</evidence>